<comment type="caution">
    <text evidence="1">The sequence shown here is derived from an EMBL/GenBank/DDBJ whole genome shotgun (WGS) entry which is preliminary data.</text>
</comment>
<sequence>MEGFYNGLKEVRGPTKKGHVHLKSTYGMDTFSDSKRVVARWSEHFQTLPNVPGDIDHEAMDNIPHRITKTSLDEIPTMAEMARAIAGLNNGKAPGGDTIPAEVWKHGGDNLFSKLHQLITNAWADMVFVDFSKAFDTVGRIGLWQLLRKNGCAEKFTNMIEALHTGVEANVSPGGEVSESFSVTNGVKEGCVLASTLFSIFL</sequence>
<dbReference type="AlphaFoldDB" id="A0AAD9P2N0"/>
<organism evidence="1 2">
    <name type="scientific">Ridgeia piscesae</name>
    <name type="common">Tubeworm</name>
    <dbReference type="NCBI Taxonomy" id="27915"/>
    <lineage>
        <taxon>Eukaryota</taxon>
        <taxon>Metazoa</taxon>
        <taxon>Spiralia</taxon>
        <taxon>Lophotrochozoa</taxon>
        <taxon>Annelida</taxon>
        <taxon>Polychaeta</taxon>
        <taxon>Sedentaria</taxon>
        <taxon>Canalipalpata</taxon>
        <taxon>Sabellida</taxon>
        <taxon>Siboglinidae</taxon>
        <taxon>Ridgeia</taxon>
    </lineage>
</organism>
<evidence type="ECO:0000313" key="1">
    <source>
        <dbReference type="EMBL" id="KAK2186911.1"/>
    </source>
</evidence>
<protein>
    <recommendedName>
        <fullName evidence="3">Reverse transcriptase domain-containing protein</fullName>
    </recommendedName>
</protein>
<proteinExistence type="predicted"/>
<dbReference type="Proteomes" id="UP001209878">
    <property type="component" value="Unassembled WGS sequence"/>
</dbReference>
<name>A0AAD9P2N0_RIDPI</name>
<evidence type="ECO:0008006" key="3">
    <source>
        <dbReference type="Google" id="ProtNLM"/>
    </source>
</evidence>
<dbReference type="EMBL" id="JAODUO010000184">
    <property type="protein sequence ID" value="KAK2186911.1"/>
    <property type="molecule type" value="Genomic_DNA"/>
</dbReference>
<reference evidence="1" key="1">
    <citation type="journal article" date="2023" name="Mol. Biol. Evol.">
        <title>Third-Generation Sequencing Reveals the Adaptive Role of the Epigenome in Three Deep-Sea Polychaetes.</title>
        <authorList>
            <person name="Perez M."/>
            <person name="Aroh O."/>
            <person name="Sun Y."/>
            <person name="Lan Y."/>
            <person name="Juniper S.K."/>
            <person name="Young C.R."/>
            <person name="Angers B."/>
            <person name="Qian P.Y."/>
        </authorList>
    </citation>
    <scope>NUCLEOTIDE SEQUENCE</scope>
    <source>
        <strain evidence="1">R07B-5</strain>
    </source>
</reference>
<accession>A0AAD9P2N0</accession>
<gene>
    <name evidence="1" type="ORF">NP493_182g00027</name>
</gene>
<keyword evidence="2" id="KW-1185">Reference proteome</keyword>
<dbReference type="PANTHER" id="PTHR19446">
    <property type="entry name" value="REVERSE TRANSCRIPTASES"/>
    <property type="match status" value="1"/>
</dbReference>
<evidence type="ECO:0000313" key="2">
    <source>
        <dbReference type="Proteomes" id="UP001209878"/>
    </source>
</evidence>